<evidence type="ECO:0000313" key="2">
    <source>
        <dbReference type="Proteomes" id="UP000002892"/>
    </source>
</evidence>
<organism evidence="1 2">
    <name type="scientific">Desulfosporosinus acidiphilus (strain DSM 22704 / JCM 16185 / SJ4)</name>
    <dbReference type="NCBI Taxonomy" id="646529"/>
    <lineage>
        <taxon>Bacteria</taxon>
        <taxon>Bacillati</taxon>
        <taxon>Bacillota</taxon>
        <taxon>Clostridia</taxon>
        <taxon>Eubacteriales</taxon>
        <taxon>Desulfitobacteriaceae</taxon>
        <taxon>Desulfosporosinus</taxon>
    </lineage>
</organism>
<dbReference type="HOGENOM" id="CLU_1710085_0_0_9"/>
<accession>I4D3F4</accession>
<evidence type="ECO:0000313" key="1">
    <source>
        <dbReference type="EMBL" id="AFM40328.1"/>
    </source>
</evidence>
<dbReference type="KEGG" id="dai:Desaci_1302"/>
<dbReference type="OrthoDB" id="1923484at2"/>
<gene>
    <name evidence="1" type="ordered locus">Desaci_1302</name>
</gene>
<dbReference type="EMBL" id="CP003639">
    <property type="protein sequence ID" value="AFM40328.1"/>
    <property type="molecule type" value="Genomic_DNA"/>
</dbReference>
<reference evidence="1 2" key="1">
    <citation type="journal article" date="2012" name="J. Bacteriol.">
        <title>Complete genome sequences of Desulfosporosinus orientis DSM765T, Desulfosporosinus youngiae DSM17734T, Desulfosporosinus meridiei DSM13257T, and Desulfosporosinus acidiphilus DSM22704T.</title>
        <authorList>
            <person name="Pester M."/>
            <person name="Brambilla E."/>
            <person name="Alazard D."/>
            <person name="Rattei T."/>
            <person name="Weinmaier T."/>
            <person name="Han J."/>
            <person name="Lucas S."/>
            <person name="Lapidus A."/>
            <person name="Cheng J.F."/>
            <person name="Goodwin L."/>
            <person name="Pitluck S."/>
            <person name="Peters L."/>
            <person name="Ovchinnikova G."/>
            <person name="Teshima H."/>
            <person name="Detter J.C."/>
            <person name="Han C.S."/>
            <person name="Tapia R."/>
            <person name="Land M.L."/>
            <person name="Hauser L."/>
            <person name="Kyrpides N.C."/>
            <person name="Ivanova N.N."/>
            <person name="Pagani I."/>
            <person name="Huntmann M."/>
            <person name="Wei C.L."/>
            <person name="Davenport K.W."/>
            <person name="Daligault H."/>
            <person name="Chain P.S."/>
            <person name="Chen A."/>
            <person name="Mavromatis K."/>
            <person name="Markowitz V."/>
            <person name="Szeto E."/>
            <person name="Mikhailova N."/>
            <person name="Pati A."/>
            <person name="Wagner M."/>
            <person name="Woyke T."/>
            <person name="Ollivier B."/>
            <person name="Klenk H.P."/>
            <person name="Spring S."/>
            <person name="Loy A."/>
        </authorList>
    </citation>
    <scope>NUCLEOTIDE SEQUENCE [LARGE SCALE GENOMIC DNA]</scope>
    <source>
        <strain evidence="2">DSM 22704 / JCM 16185 / SJ4</strain>
    </source>
</reference>
<protein>
    <submittedName>
        <fullName evidence="1">Uncharacterized protein</fullName>
    </submittedName>
</protein>
<dbReference type="eggNOG" id="ENOG50334UC">
    <property type="taxonomic scope" value="Bacteria"/>
</dbReference>
<dbReference type="Proteomes" id="UP000002892">
    <property type="component" value="Chromosome"/>
</dbReference>
<name>I4D3F4_DESAJ</name>
<dbReference type="STRING" id="646529.Desaci_1302"/>
<sequence>MCCIPEKDKPLEAITPQAGGAITGVYVTLRDAEDCYVLVHINQAVATAVDITIEQATDVEGTGSKVITTAVPIWADQDCASSDALLRQPDAVAFTTSATLAHKLVVFQINPSHLDVTNGFDCITVKTAASDPTNITAAQYILSDLRFGGSTPPTDITD</sequence>
<keyword evidence="2" id="KW-1185">Reference proteome</keyword>
<dbReference type="AlphaFoldDB" id="I4D3F4"/>
<dbReference type="RefSeq" id="WP_014826335.1">
    <property type="nucleotide sequence ID" value="NC_018068.1"/>
</dbReference>
<proteinExistence type="predicted"/>